<dbReference type="Proteomes" id="UP001596170">
    <property type="component" value="Unassembled WGS sequence"/>
</dbReference>
<evidence type="ECO:0000313" key="1">
    <source>
        <dbReference type="EMBL" id="MFC6040390.1"/>
    </source>
</evidence>
<gene>
    <name evidence="1" type="ORF">ACFPYN_13255</name>
</gene>
<name>A0ABW1L8R7_9BACL</name>
<reference evidence="2" key="1">
    <citation type="journal article" date="2019" name="Int. J. Syst. Evol. Microbiol.">
        <title>The Global Catalogue of Microorganisms (GCM) 10K type strain sequencing project: providing services to taxonomists for standard genome sequencing and annotation.</title>
        <authorList>
            <consortium name="The Broad Institute Genomics Platform"/>
            <consortium name="The Broad Institute Genome Sequencing Center for Infectious Disease"/>
            <person name="Wu L."/>
            <person name="Ma J."/>
        </authorList>
    </citation>
    <scope>NUCLEOTIDE SEQUENCE [LARGE SCALE GENOMIC DNA]</scope>
    <source>
        <strain evidence="2">CCUG 54527</strain>
    </source>
</reference>
<evidence type="ECO:0000313" key="2">
    <source>
        <dbReference type="Proteomes" id="UP001596170"/>
    </source>
</evidence>
<organism evidence="1 2">
    <name type="scientific">Paenisporosarcina macmurdoensis</name>
    <dbReference type="NCBI Taxonomy" id="212659"/>
    <lineage>
        <taxon>Bacteria</taxon>
        <taxon>Bacillati</taxon>
        <taxon>Bacillota</taxon>
        <taxon>Bacilli</taxon>
        <taxon>Bacillales</taxon>
        <taxon>Caryophanaceae</taxon>
        <taxon>Paenisporosarcina</taxon>
    </lineage>
</organism>
<proteinExistence type="predicted"/>
<accession>A0ABW1L8R7</accession>
<sequence length="261" mass="30683">MDENITQLMLKKGKKYKKWTEGMFVNPFYWVENGTPYYIVVYTKNTGSVASAFFAEGQENKEDALKAHPPLAIFSDLSTNIFKYGSKRAEVNLSYYTKPLSIPSNSTDSQVNQGREAFAQLSKLQQEYNEKMKDFTNYYDHDVLVRGQLTENDIKKVQETVIEMDMLQYKVGMILQERYKDIESFAAFLENQSEWVKLDKDARDFVKEITKNMGRAEKELREMNIHTDEDSEKMFHLNYDRMLEKSNRAIEKQKANIRYPK</sequence>
<dbReference type="EMBL" id="JBHSRI010000022">
    <property type="protein sequence ID" value="MFC6040390.1"/>
    <property type="molecule type" value="Genomic_DNA"/>
</dbReference>
<keyword evidence="2" id="KW-1185">Reference proteome</keyword>
<protein>
    <submittedName>
        <fullName evidence="1">Uncharacterized protein</fullName>
    </submittedName>
</protein>
<dbReference type="RefSeq" id="WP_377734817.1">
    <property type="nucleotide sequence ID" value="NZ_JBHSRI010000022.1"/>
</dbReference>
<comment type="caution">
    <text evidence="1">The sequence shown here is derived from an EMBL/GenBank/DDBJ whole genome shotgun (WGS) entry which is preliminary data.</text>
</comment>